<feature type="region of interest" description="Disordered" evidence="1">
    <location>
        <begin position="1230"/>
        <end position="1270"/>
    </location>
</feature>
<feature type="compositionally biased region" description="Polar residues" evidence="1">
    <location>
        <begin position="839"/>
        <end position="850"/>
    </location>
</feature>
<organism evidence="3 4">
    <name type="scientific">Calicophoron daubneyi</name>
    <name type="common">Rumen fluke</name>
    <name type="synonym">Paramphistomum daubneyi</name>
    <dbReference type="NCBI Taxonomy" id="300641"/>
    <lineage>
        <taxon>Eukaryota</taxon>
        <taxon>Metazoa</taxon>
        <taxon>Spiralia</taxon>
        <taxon>Lophotrochozoa</taxon>
        <taxon>Platyhelminthes</taxon>
        <taxon>Trematoda</taxon>
        <taxon>Digenea</taxon>
        <taxon>Plagiorchiida</taxon>
        <taxon>Pronocephalata</taxon>
        <taxon>Paramphistomoidea</taxon>
        <taxon>Paramphistomidae</taxon>
        <taxon>Calicophoron</taxon>
    </lineage>
</organism>
<dbReference type="PROSITE" id="PS51080">
    <property type="entry name" value="CTF_NFI_2"/>
    <property type="match status" value="1"/>
</dbReference>
<feature type="region of interest" description="Disordered" evidence="1">
    <location>
        <begin position="393"/>
        <end position="412"/>
    </location>
</feature>
<feature type="region of interest" description="Disordered" evidence="1">
    <location>
        <begin position="875"/>
        <end position="923"/>
    </location>
</feature>
<feature type="region of interest" description="Disordered" evidence="1">
    <location>
        <begin position="1019"/>
        <end position="1067"/>
    </location>
</feature>
<dbReference type="GO" id="GO:0000978">
    <property type="term" value="F:RNA polymerase II cis-regulatory region sequence-specific DNA binding"/>
    <property type="evidence" value="ECO:0007669"/>
    <property type="project" value="TreeGrafter"/>
</dbReference>
<feature type="compositionally biased region" description="Polar residues" evidence="1">
    <location>
        <begin position="530"/>
        <end position="548"/>
    </location>
</feature>
<gene>
    <name evidence="3" type="ORF">CDAUBV1_LOCUS9126</name>
</gene>
<feature type="compositionally biased region" description="Basic and acidic residues" evidence="1">
    <location>
        <begin position="504"/>
        <end position="516"/>
    </location>
</feature>
<evidence type="ECO:0000313" key="3">
    <source>
        <dbReference type="EMBL" id="CAL5135057.1"/>
    </source>
</evidence>
<dbReference type="InterPro" id="IPR020604">
    <property type="entry name" value="CTF/NFI_DNA-bd-dom"/>
</dbReference>
<feature type="domain" description="CTF/NF-I" evidence="2">
    <location>
        <begin position="94"/>
        <end position="295"/>
    </location>
</feature>
<feature type="compositionally biased region" description="Low complexity" evidence="1">
    <location>
        <begin position="1239"/>
        <end position="1249"/>
    </location>
</feature>
<protein>
    <recommendedName>
        <fullName evidence="2">CTF/NF-I domain-containing protein</fullName>
    </recommendedName>
</protein>
<feature type="region of interest" description="Disordered" evidence="1">
    <location>
        <begin position="568"/>
        <end position="656"/>
    </location>
</feature>
<proteinExistence type="predicted"/>
<evidence type="ECO:0000259" key="2">
    <source>
        <dbReference type="PROSITE" id="PS51080"/>
    </source>
</evidence>
<sequence>MAEVNNFYLGDKRFENAYSNVPGAEAVYYSTGGTPPEKQNEQVNPMPNIDFSDPPPMPPSTSSSLVNANVPFPHNSSPSKNTRERFECKEVSSMKSSASISKPSEALFVRALIGRCKRIAPLWFRGVSSMRERNREENRRMASNNGQSQNDWRIIGLKIAEMNSAAETDAVVNLLKKLYKELPADSVFWFLKCFLGSEDSIQDPDLCVISRGDAKGRMRRIDGGKGSDKVWRLDTIVGMLYHGLPMSSTDTNIMVHTCDHELCVRPQHIRFRASSVALVVVLKALAQAGYTVTPPKTPAGPTGIAENAPDESVDVFGPFSIKELQQYRTENLKPAEESICKLTLNTADHDFADSVPVIRSALQYMASLAPFSALKSRANGFLSLPNRLKPDPEFSHSSYHHQPHVHSVLSESLSPRSALSSSELIAPSSPASLVPQSLGRMPMNSFKSSLDNSNISSNTDLDVKPLVMPVYSNSFTSSSTSSCLSSSPNSSFLPAIPVNSANSKQERKSLKRHAPDDSSCSFPPSPARICQSNLAPASSPPTLISERTSAPEPSCRLTSLRLSDSNIHTPIVIQNPPGMPRLTADGNTTQSNVGASESLCNGLTGEHSDVYLSSQNQQQQQSASSSSGLGNHPPNPQLIQPPNVHQSMFSTAPTPPSVTILHQPYVMQQQQQQQCHPSQLAKPVSLSNIPPYPPSQTAPLASGIQMTLSGNSTNSMPLGGSASGKSTPRQPAKKRPEARTPTGGGKLSSHNSNLMETDGSSGGVLSNVNGANGAMTFRVHQNTPFIPVHARSGRPSSTGSDSSVGCASGLVSSAASTRQASTSDAGDSELSLLVQSARQNGAALSNTTTRLPRHSDEEEAEMDQELMDIMVGRSGVGANAGAGNPSTSLDTNKSGQSGQTPVTSTTRSYLRTDQPDVGTSPSSRRIIEAIVASLANAQGSPMQENYGSMNPRRSASACSLPRVGNSPNDDLADILFNSSFTPNTSRLFSSPNGNPTPTGNSNSSHLLAMKSCASWNTVSSQRPIADSRNTEKKPDVLRPAQISTPSPLLISSNPSQCRGRGMGLGPPVANGTPVVTCMSDNAAPNTTDSMHDLANLIRNSPASGISQELIDMLANMSQQYGVHQPRSGSRASRPSSQVAQHFYRSLVNGSMCGSPFPGLGMSSGSGGTLVTTPTNSTNSQASGAQINNWLSASMGNEQSVGLPHPLYTFSFTPLSVESDLNQNPYQTHSAIETKPEWQSSSADSTTTTLAPPPLLSPVTYAPAQTTVPPQ</sequence>
<reference evidence="3" key="1">
    <citation type="submission" date="2024-06" db="EMBL/GenBank/DDBJ databases">
        <authorList>
            <person name="Liu X."/>
            <person name="Lenzi L."/>
            <person name="Haldenby T S."/>
            <person name="Uol C."/>
        </authorList>
    </citation>
    <scope>NUCLEOTIDE SEQUENCE</scope>
</reference>
<feature type="compositionally biased region" description="Polar residues" evidence="1">
    <location>
        <begin position="884"/>
        <end position="923"/>
    </location>
</feature>
<feature type="region of interest" description="Disordered" evidence="1">
    <location>
        <begin position="494"/>
        <end position="554"/>
    </location>
</feature>
<dbReference type="PANTHER" id="PTHR11492:SF8">
    <property type="entry name" value="NUCLEAR FACTOR I, ISOFORM B"/>
    <property type="match status" value="1"/>
</dbReference>
<evidence type="ECO:0000313" key="4">
    <source>
        <dbReference type="Proteomes" id="UP001497525"/>
    </source>
</evidence>
<comment type="caution">
    <text evidence="3">The sequence shown here is derived from an EMBL/GenBank/DDBJ whole genome shotgun (WGS) entry which is preliminary data.</text>
</comment>
<dbReference type="EMBL" id="CAXLJL010000245">
    <property type="protein sequence ID" value="CAL5135057.1"/>
    <property type="molecule type" value="Genomic_DNA"/>
</dbReference>
<feature type="compositionally biased region" description="Low complexity" evidence="1">
    <location>
        <begin position="793"/>
        <end position="808"/>
    </location>
</feature>
<feature type="compositionally biased region" description="Polar residues" evidence="1">
    <location>
        <begin position="697"/>
        <end position="716"/>
    </location>
</feature>
<feature type="region of interest" description="Disordered" evidence="1">
    <location>
        <begin position="787"/>
        <end position="808"/>
    </location>
</feature>
<dbReference type="GO" id="GO:0000981">
    <property type="term" value="F:DNA-binding transcription factor activity, RNA polymerase II-specific"/>
    <property type="evidence" value="ECO:0007669"/>
    <property type="project" value="TreeGrafter"/>
</dbReference>
<feature type="region of interest" description="Disordered" evidence="1">
    <location>
        <begin position="668"/>
        <end position="767"/>
    </location>
</feature>
<dbReference type="AlphaFoldDB" id="A0AAV2TC49"/>
<feature type="compositionally biased region" description="Polar residues" evidence="1">
    <location>
        <begin position="1041"/>
        <end position="1056"/>
    </location>
</feature>
<dbReference type="Proteomes" id="UP001497525">
    <property type="component" value="Unassembled WGS sequence"/>
</dbReference>
<dbReference type="PANTHER" id="PTHR11492">
    <property type="entry name" value="NUCLEAR FACTOR I"/>
    <property type="match status" value="1"/>
</dbReference>
<dbReference type="GO" id="GO:0005634">
    <property type="term" value="C:nucleus"/>
    <property type="evidence" value="ECO:0007669"/>
    <property type="project" value="InterPro"/>
</dbReference>
<evidence type="ECO:0000256" key="1">
    <source>
        <dbReference type="SAM" id="MobiDB-lite"/>
    </source>
</evidence>
<name>A0AAV2TC49_CALDB</name>
<feature type="compositionally biased region" description="Polar residues" evidence="1">
    <location>
        <begin position="585"/>
        <end position="601"/>
    </location>
</feature>
<dbReference type="InterPro" id="IPR000647">
    <property type="entry name" value="CTF/NFI"/>
</dbReference>
<feature type="compositionally biased region" description="Polar residues" evidence="1">
    <location>
        <begin position="941"/>
        <end position="957"/>
    </location>
</feature>
<accession>A0AAV2TC49</accession>
<feature type="region of interest" description="Disordered" evidence="1">
    <location>
        <begin position="839"/>
        <end position="860"/>
    </location>
</feature>
<feature type="region of interest" description="Disordered" evidence="1">
    <location>
        <begin position="941"/>
        <end position="960"/>
    </location>
</feature>
<feature type="compositionally biased region" description="Polar residues" evidence="1">
    <location>
        <begin position="637"/>
        <end position="652"/>
    </location>
</feature>
<feature type="region of interest" description="Disordered" evidence="1">
    <location>
        <begin position="29"/>
        <end position="87"/>
    </location>
</feature>
<feature type="compositionally biased region" description="Low complexity" evidence="1">
    <location>
        <begin position="613"/>
        <end position="627"/>
    </location>
</feature>